<name>A0A9W3SN83_LACJH</name>
<dbReference type="Gene3D" id="3.10.450.620">
    <property type="entry name" value="JHP933, nucleotidyltransferase-like core domain"/>
    <property type="match status" value="1"/>
</dbReference>
<evidence type="ECO:0008006" key="3">
    <source>
        <dbReference type="Google" id="ProtNLM"/>
    </source>
</evidence>
<sequence>MLICVKLAKESKTTTEVILEEYTLDDFVQRIAKSKYRNNLILKGGFLLSSLMGINNRTTEDIDTDIKGKDLSLPEVTKMVMKFVKLFQLKMILTIERAKLKNCMKEQDMLDIEFIYLVLYTTNPGPILR</sequence>
<gene>
    <name evidence="1" type="ORF">BBP16_10000</name>
</gene>
<geneLocation type="plasmid" evidence="2">
    <name>unnamed1</name>
</geneLocation>
<keyword evidence="1" id="KW-0614">Plasmid</keyword>
<dbReference type="EMBL" id="CP016630">
    <property type="protein sequence ID" value="AOG27162.1"/>
    <property type="molecule type" value="Genomic_DNA"/>
</dbReference>
<evidence type="ECO:0000313" key="2">
    <source>
        <dbReference type="Proteomes" id="UP000094691"/>
    </source>
</evidence>
<evidence type="ECO:0000313" key="1">
    <source>
        <dbReference type="EMBL" id="AOG27162.1"/>
    </source>
</evidence>
<dbReference type="Proteomes" id="UP000094691">
    <property type="component" value="Plasmid LJBSp1"/>
</dbReference>
<protein>
    <recommendedName>
        <fullName evidence="3">Nucleotidyl transferase AbiEii/AbiGii toxin family protein</fullName>
    </recommendedName>
</protein>
<dbReference type="Pfam" id="PF08843">
    <property type="entry name" value="AbiEii"/>
    <property type="match status" value="1"/>
</dbReference>
<proteinExistence type="predicted"/>
<dbReference type="InterPro" id="IPR014942">
    <property type="entry name" value="AbiEii"/>
</dbReference>
<accession>A0A9W3SN83</accession>
<dbReference type="AlphaFoldDB" id="A0A9W3SN83"/>
<organism evidence="1 2">
    <name type="scientific">Lactobacillus johnsonii</name>
    <dbReference type="NCBI Taxonomy" id="33959"/>
    <lineage>
        <taxon>Bacteria</taxon>
        <taxon>Bacillati</taxon>
        <taxon>Bacillota</taxon>
        <taxon>Bacilli</taxon>
        <taxon>Lactobacillales</taxon>
        <taxon>Lactobacillaceae</taxon>
        <taxon>Lactobacillus</taxon>
    </lineage>
</organism>
<reference evidence="1 2" key="1">
    <citation type="submission" date="2016-07" db="EMBL/GenBank/DDBJ databases">
        <title>Genome sequencing project for further understanding the molecular mechanisms of preventing non-alcoholic fatty liver disease.</title>
        <authorList>
            <person name="Wang H."/>
        </authorList>
    </citation>
    <scope>NUCLEOTIDE SEQUENCE [LARGE SCALE GENOMIC DNA]</scope>
    <source>
        <strain evidence="1 2">BS15</strain>
        <plasmid evidence="2">unnamed1</plasmid>
    </source>
</reference>